<gene>
    <name evidence="2" type="ORF">BOVATA_030850</name>
</gene>
<reference evidence="2 3" key="1">
    <citation type="journal article" date="2017" name="BMC Genomics">
        <title>Whole-genome assembly of Babesia ovata and comparative genomics between closely related pathogens.</title>
        <authorList>
            <person name="Yamagishi J."/>
            <person name="Asada M."/>
            <person name="Hakimi H."/>
            <person name="Tanaka T.Q."/>
            <person name="Sugimoto C."/>
            <person name="Kawazu S."/>
        </authorList>
    </citation>
    <scope>NUCLEOTIDE SEQUENCE [LARGE SCALE GENOMIC DNA]</scope>
    <source>
        <strain evidence="2 3">Miyake</strain>
    </source>
</reference>
<keyword evidence="3" id="KW-1185">Reference proteome</keyword>
<evidence type="ECO:0000313" key="2">
    <source>
        <dbReference type="EMBL" id="GBE61592.1"/>
    </source>
</evidence>
<feature type="region of interest" description="Disordered" evidence="1">
    <location>
        <begin position="14"/>
        <end position="48"/>
    </location>
</feature>
<evidence type="ECO:0000313" key="3">
    <source>
        <dbReference type="Proteomes" id="UP000236319"/>
    </source>
</evidence>
<sequence>MASAHQLEQFFVEALRHRGSRGHAARRDQERQRSKRHHHGQQPVDDGVQQRVSFALGSATIAISEALRHVERERRKRNGGKVNIPVGDRCDGAMRIRLDEPPGEFAQERVRCIGREVDVKLLVLVALGVRQYGVNIGVSRADKVYGVHPRYGLPTVRYRHIEGHSEAAQFTHFQYR</sequence>
<dbReference type="GO" id="GO:0016787">
    <property type="term" value="F:hydrolase activity"/>
    <property type="evidence" value="ECO:0007669"/>
    <property type="project" value="UniProtKB-KW"/>
</dbReference>
<dbReference type="Proteomes" id="UP000236319">
    <property type="component" value="Unassembled WGS sequence"/>
</dbReference>
<dbReference type="VEuPathDB" id="PiroplasmaDB:BOVATA_030850"/>
<dbReference type="GeneID" id="39875362"/>
<name>A0A2H6KF09_9APIC</name>
<dbReference type="AlphaFoldDB" id="A0A2H6KF09"/>
<protein>
    <submittedName>
        <fullName evidence="2">Glycoside hydrolase family 5, putative</fullName>
    </submittedName>
</protein>
<dbReference type="RefSeq" id="XP_028867835.1">
    <property type="nucleotide sequence ID" value="XM_029012002.1"/>
</dbReference>
<evidence type="ECO:0000256" key="1">
    <source>
        <dbReference type="SAM" id="MobiDB-lite"/>
    </source>
</evidence>
<keyword evidence="2" id="KW-0378">Hydrolase</keyword>
<comment type="caution">
    <text evidence="2">The sequence shown here is derived from an EMBL/GenBank/DDBJ whole genome shotgun (WGS) entry which is preliminary data.</text>
</comment>
<dbReference type="EMBL" id="BDSA01000003">
    <property type="protein sequence ID" value="GBE61592.1"/>
    <property type="molecule type" value="Genomic_DNA"/>
</dbReference>
<organism evidence="2 3">
    <name type="scientific">Babesia ovata</name>
    <dbReference type="NCBI Taxonomy" id="189622"/>
    <lineage>
        <taxon>Eukaryota</taxon>
        <taxon>Sar</taxon>
        <taxon>Alveolata</taxon>
        <taxon>Apicomplexa</taxon>
        <taxon>Aconoidasida</taxon>
        <taxon>Piroplasmida</taxon>
        <taxon>Babesiidae</taxon>
        <taxon>Babesia</taxon>
    </lineage>
</organism>
<proteinExistence type="predicted"/>
<accession>A0A2H6KF09</accession>